<feature type="signal peptide" evidence="1">
    <location>
        <begin position="1"/>
        <end position="24"/>
    </location>
</feature>
<comment type="caution">
    <text evidence="2">The sequence shown here is derived from an EMBL/GenBank/DDBJ whole genome shotgun (WGS) entry which is preliminary data.</text>
</comment>
<sequence>MKRLAYTIAVSVLATTVGINAAHAERVCKVTDPTGTPLNIRDEPNGKVINKLRNDREVYVTDTTYDNKNRPWVYLEGYYKGEYRHWGWAIREFVSCYDR</sequence>
<accession>A0A2V1ZJL7</accession>
<evidence type="ECO:0000256" key="1">
    <source>
        <dbReference type="SAM" id="SignalP"/>
    </source>
</evidence>
<dbReference type="EMBL" id="QGGM01000013">
    <property type="protein sequence ID" value="PWK08312.1"/>
    <property type="molecule type" value="Genomic_DNA"/>
</dbReference>
<evidence type="ECO:0008006" key="4">
    <source>
        <dbReference type="Google" id="ProtNLM"/>
    </source>
</evidence>
<proteinExistence type="predicted"/>
<evidence type="ECO:0000313" key="3">
    <source>
        <dbReference type="Proteomes" id="UP000245655"/>
    </source>
</evidence>
<gene>
    <name evidence="2" type="ORF">C8D84_11351</name>
</gene>
<name>A0A2V1ZJL7_PSYIM</name>
<evidence type="ECO:0000313" key="2">
    <source>
        <dbReference type="EMBL" id="PWK08312.1"/>
    </source>
</evidence>
<organism evidence="2 3">
    <name type="scientific">Psychrobacter immobilis</name>
    <dbReference type="NCBI Taxonomy" id="498"/>
    <lineage>
        <taxon>Bacteria</taxon>
        <taxon>Pseudomonadati</taxon>
        <taxon>Pseudomonadota</taxon>
        <taxon>Gammaproteobacteria</taxon>
        <taxon>Moraxellales</taxon>
        <taxon>Moraxellaceae</taxon>
        <taxon>Psychrobacter</taxon>
    </lineage>
</organism>
<dbReference type="RefSeq" id="WP_109591994.1">
    <property type="nucleotide sequence ID" value="NZ_CAJGZY010000014.1"/>
</dbReference>
<protein>
    <recommendedName>
        <fullName evidence="4">SH3 domain-containing protein</fullName>
    </recommendedName>
</protein>
<dbReference type="GeneID" id="60255867"/>
<dbReference type="AlphaFoldDB" id="A0A2V1ZJL7"/>
<feature type="chain" id="PRO_5015945488" description="SH3 domain-containing protein" evidence="1">
    <location>
        <begin position="25"/>
        <end position="99"/>
    </location>
</feature>
<keyword evidence="3" id="KW-1185">Reference proteome</keyword>
<dbReference type="Proteomes" id="UP000245655">
    <property type="component" value="Unassembled WGS sequence"/>
</dbReference>
<reference evidence="2 3" key="1">
    <citation type="submission" date="2018-05" db="EMBL/GenBank/DDBJ databases">
        <title>Genomic Encyclopedia of Type Strains, Phase IV (KMG-IV): sequencing the most valuable type-strain genomes for metagenomic binning, comparative biology and taxonomic classification.</title>
        <authorList>
            <person name="Goeker M."/>
        </authorList>
    </citation>
    <scope>NUCLEOTIDE SEQUENCE [LARGE SCALE GENOMIC DNA]</scope>
    <source>
        <strain evidence="2 3">DSM 7229</strain>
    </source>
</reference>
<keyword evidence="1" id="KW-0732">Signal</keyword>